<dbReference type="Proteomes" id="UP000199220">
    <property type="component" value="Unassembled WGS sequence"/>
</dbReference>
<accession>A0A1H5KUV4</accession>
<evidence type="ECO:0008006" key="3">
    <source>
        <dbReference type="Google" id="ProtNLM"/>
    </source>
</evidence>
<dbReference type="SUPFAM" id="SSF54637">
    <property type="entry name" value="Thioesterase/thiol ester dehydrase-isomerase"/>
    <property type="match status" value="1"/>
</dbReference>
<sequence>MVMDVVVPARFNGPPHSGNGGWTSGHLAARLPEPDGAATVRLFSPPPLEVLMQADPDETGLTLSHGEVRIAQARRAAALDRAEIPEPIGYDEAIAAGPRYGGLTDHPFPTCFSCGTERDPDEALCLRTGQVTDEVYAAAWVPREVTPEIVWAAIDCPSGWALGVGGRPMVLGTMTAQVDELPEPGAELVVLAWPISSQGRKHQAGTALLDGDRVLAQARSLWITVDPESVRPA</sequence>
<dbReference type="EMBL" id="FNTX01000002">
    <property type="protein sequence ID" value="SEE68626.1"/>
    <property type="molecule type" value="Genomic_DNA"/>
</dbReference>
<proteinExistence type="predicted"/>
<gene>
    <name evidence="1" type="ORF">SAMN04488554_2464</name>
</gene>
<keyword evidence="2" id="KW-1185">Reference proteome</keyword>
<dbReference type="InterPro" id="IPR029069">
    <property type="entry name" value="HotDog_dom_sf"/>
</dbReference>
<organism evidence="1 2">
    <name type="scientific">Ruania alba</name>
    <dbReference type="NCBI Taxonomy" id="648782"/>
    <lineage>
        <taxon>Bacteria</taxon>
        <taxon>Bacillati</taxon>
        <taxon>Actinomycetota</taxon>
        <taxon>Actinomycetes</taxon>
        <taxon>Micrococcales</taxon>
        <taxon>Ruaniaceae</taxon>
        <taxon>Ruania</taxon>
    </lineage>
</organism>
<protein>
    <recommendedName>
        <fullName evidence="3">Thioesterase superfamily protein</fullName>
    </recommendedName>
</protein>
<name>A0A1H5KUV4_9MICO</name>
<reference evidence="2" key="1">
    <citation type="submission" date="2016-10" db="EMBL/GenBank/DDBJ databases">
        <authorList>
            <person name="Varghese N."/>
            <person name="Submissions S."/>
        </authorList>
    </citation>
    <scope>NUCLEOTIDE SEQUENCE [LARGE SCALE GENOMIC DNA]</scope>
    <source>
        <strain evidence="2">DSM 21368</strain>
    </source>
</reference>
<dbReference type="AlphaFoldDB" id="A0A1H5KUV4"/>
<evidence type="ECO:0000313" key="2">
    <source>
        <dbReference type="Proteomes" id="UP000199220"/>
    </source>
</evidence>
<dbReference type="Gene3D" id="3.10.129.10">
    <property type="entry name" value="Hotdog Thioesterase"/>
    <property type="match status" value="1"/>
</dbReference>
<dbReference type="STRING" id="648782.SAMN04488554_2464"/>
<evidence type="ECO:0000313" key="1">
    <source>
        <dbReference type="EMBL" id="SEE68626.1"/>
    </source>
</evidence>